<protein>
    <submittedName>
        <fullName evidence="1">Uncharacterized protein</fullName>
    </submittedName>
</protein>
<comment type="caution">
    <text evidence="1">The sequence shown here is derived from an EMBL/GenBank/DDBJ whole genome shotgun (WGS) entry which is preliminary data.</text>
</comment>
<dbReference type="AlphaFoldDB" id="A0A369JD13"/>
<accession>A0A369JD13</accession>
<proteinExistence type="predicted"/>
<organism evidence="1 2">
    <name type="scientific">Hypsizygus marmoreus</name>
    <name type="common">White beech mushroom</name>
    <name type="synonym">Agaricus marmoreus</name>
    <dbReference type="NCBI Taxonomy" id="39966"/>
    <lineage>
        <taxon>Eukaryota</taxon>
        <taxon>Fungi</taxon>
        <taxon>Dikarya</taxon>
        <taxon>Basidiomycota</taxon>
        <taxon>Agaricomycotina</taxon>
        <taxon>Agaricomycetes</taxon>
        <taxon>Agaricomycetidae</taxon>
        <taxon>Agaricales</taxon>
        <taxon>Tricholomatineae</taxon>
        <taxon>Lyophyllaceae</taxon>
        <taxon>Hypsizygus</taxon>
    </lineage>
</organism>
<dbReference type="Proteomes" id="UP000076154">
    <property type="component" value="Unassembled WGS sequence"/>
</dbReference>
<dbReference type="InParanoid" id="A0A369JD13"/>
<gene>
    <name evidence="1" type="ORF">Hypma_013201</name>
</gene>
<sequence length="67" mass="7814">MSFKTCFKNERVAAMAVDQYGVWDYTSSNTFQGLTPFRRSHRTLYRYCGASRAKSIPFSPDHLWNIT</sequence>
<evidence type="ECO:0000313" key="1">
    <source>
        <dbReference type="EMBL" id="RDB19768.1"/>
    </source>
</evidence>
<reference evidence="1" key="1">
    <citation type="submission" date="2018-04" db="EMBL/GenBank/DDBJ databases">
        <title>Whole genome sequencing of Hypsizygus marmoreus.</title>
        <authorList>
            <person name="Choi I.-G."/>
            <person name="Min B."/>
            <person name="Kim J.-G."/>
            <person name="Kim S."/>
            <person name="Oh Y.-L."/>
            <person name="Kong W.-S."/>
            <person name="Park H."/>
            <person name="Jeong J."/>
            <person name="Song E.-S."/>
        </authorList>
    </citation>
    <scope>NUCLEOTIDE SEQUENCE [LARGE SCALE GENOMIC DNA]</scope>
    <source>
        <strain evidence="1">51987-8</strain>
    </source>
</reference>
<name>A0A369JD13_HYPMA</name>
<evidence type="ECO:0000313" key="2">
    <source>
        <dbReference type="Proteomes" id="UP000076154"/>
    </source>
</evidence>
<keyword evidence="2" id="KW-1185">Reference proteome</keyword>
<dbReference type="EMBL" id="LUEZ02000076">
    <property type="protein sequence ID" value="RDB19768.1"/>
    <property type="molecule type" value="Genomic_DNA"/>
</dbReference>